<evidence type="ECO:0000313" key="6">
    <source>
        <dbReference type="Proteomes" id="UP001183607"/>
    </source>
</evidence>
<dbReference type="InterPro" id="IPR023753">
    <property type="entry name" value="FAD/NAD-binding_dom"/>
</dbReference>
<dbReference type="PRINTS" id="PR00368">
    <property type="entry name" value="FADPNR"/>
</dbReference>
<evidence type="ECO:0000259" key="4">
    <source>
        <dbReference type="Pfam" id="PF07992"/>
    </source>
</evidence>
<feature type="domain" description="FAD/NAD(P)-binding" evidence="4">
    <location>
        <begin position="11"/>
        <end position="173"/>
    </location>
</feature>
<dbReference type="Proteomes" id="UP001183607">
    <property type="component" value="Unassembled WGS sequence"/>
</dbReference>
<comment type="catalytic activity">
    <reaction evidence="3">
        <text>[thioredoxin]-dithiol + NADP(+) = [thioredoxin]-disulfide + NADPH + H(+)</text>
        <dbReference type="Rhea" id="RHEA:20345"/>
        <dbReference type="Rhea" id="RHEA-COMP:10698"/>
        <dbReference type="Rhea" id="RHEA-COMP:10700"/>
        <dbReference type="ChEBI" id="CHEBI:15378"/>
        <dbReference type="ChEBI" id="CHEBI:29950"/>
        <dbReference type="ChEBI" id="CHEBI:50058"/>
        <dbReference type="ChEBI" id="CHEBI:57783"/>
        <dbReference type="ChEBI" id="CHEBI:58349"/>
        <dbReference type="EC" id="1.8.1.9"/>
    </reaction>
</comment>
<dbReference type="EMBL" id="JAVRER010000032">
    <property type="protein sequence ID" value="MDT0417734.1"/>
    <property type="molecule type" value="Genomic_DNA"/>
</dbReference>
<dbReference type="RefSeq" id="WP_311677322.1">
    <property type="nucleotide sequence ID" value="NZ_JAVRER010000032.1"/>
</dbReference>
<evidence type="ECO:0000256" key="2">
    <source>
        <dbReference type="ARBA" id="ARBA00023002"/>
    </source>
</evidence>
<evidence type="ECO:0000256" key="3">
    <source>
        <dbReference type="ARBA" id="ARBA00048132"/>
    </source>
</evidence>
<dbReference type="InterPro" id="IPR050097">
    <property type="entry name" value="Ferredoxin-NADP_redctase_2"/>
</dbReference>
<keyword evidence="2" id="KW-0560">Oxidoreductase</keyword>
<dbReference type="SUPFAM" id="SSF51905">
    <property type="entry name" value="FAD/NAD(P)-binding domain"/>
    <property type="match status" value="1"/>
</dbReference>
<dbReference type="PANTHER" id="PTHR48105">
    <property type="entry name" value="THIOREDOXIN REDUCTASE 1-RELATED-RELATED"/>
    <property type="match status" value="1"/>
</dbReference>
<dbReference type="InterPro" id="IPR036188">
    <property type="entry name" value="FAD/NAD-bd_sf"/>
</dbReference>
<dbReference type="AlphaFoldDB" id="A0ABD5E8J8"/>
<comment type="caution">
    <text evidence="5">The sequence shown here is derived from an EMBL/GenBank/DDBJ whole genome shotgun (WGS) entry which is preliminary data.</text>
</comment>
<reference evidence="6" key="1">
    <citation type="submission" date="2023-07" db="EMBL/GenBank/DDBJ databases">
        <title>30 novel species of actinomycetes from the DSMZ collection.</title>
        <authorList>
            <person name="Nouioui I."/>
        </authorList>
    </citation>
    <scope>NUCLEOTIDE SEQUENCE [LARGE SCALE GENOMIC DNA]</scope>
    <source>
        <strain evidence="6">DSM 41982</strain>
    </source>
</reference>
<accession>A0ABD5E8J8</accession>
<dbReference type="GO" id="GO:0004791">
    <property type="term" value="F:thioredoxin-disulfide reductase (NADPH) activity"/>
    <property type="evidence" value="ECO:0007669"/>
    <property type="project" value="UniProtKB-EC"/>
</dbReference>
<dbReference type="Pfam" id="PF07992">
    <property type="entry name" value="Pyr_redox_2"/>
    <property type="match status" value="1"/>
</dbReference>
<sequence length="338" mass="35411">MVVMTGVREQYDVVVVGGGPAGLGGALTLARARRSVLVVDAGEPRNAPAEGAHGVLGLEGIKPTELLRRGRAEVRGYGGEVVAGEVLDVTRDREGFAVACADGTTVRARAVLVASGLVDGLPEVPGLREHWGGDVVHCPYCHGWEVRERAIGVLGTGPMSLHQVKLFRQWTDDLVYFPDRQPVPEDEWIAARGIRVVPGEVAGVESDAEGRLSGVRMADRTFVPRQALAVATRMEARAGFLTGLGLAPVPHPSGMGTHLPAEPTGRTEVPGLWIAGNASDLSAQVGASAAAGVLAAAQLNMELVEADTERALTAHRAREVFSPESEARVSAVVRGSEG</sequence>
<name>A0ABD5E8J8_9ACTN</name>
<dbReference type="PRINTS" id="PR00469">
    <property type="entry name" value="PNDRDTASEII"/>
</dbReference>
<proteinExistence type="predicted"/>
<gene>
    <name evidence="5" type="ORF">RM574_19820</name>
</gene>
<dbReference type="Gene3D" id="3.50.50.60">
    <property type="entry name" value="FAD/NAD(P)-binding domain"/>
    <property type="match status" value="2"/>
</dbReference>
<organism evidence="5 6">
    <name type="scientific">Streptomyces evansiae</name>
    <dbReference type="NCBI Taxonomy" id="3075535"/>
    <lineage>
        <taxon>Bacteria</taxon>
        <taxon>Bacillati</taxon>
        <taxon>Actinomycetota</taxon>
        <taxon>Actinomycetes</taxon>
        <taxon>Kitasatosporales</taxon>
        <taxon>Streptomycetaceae</taxon>
        <taxon>Streptomyces</taxon>
    </lineage>
</organism>
<evidence type="ECO:0000256" key="1">
    <source>
        <dbReference type="ARBA" id="ARBA00022630"/>
    </source>
</evidence>
<evidence type="ECO:0000313" key="5">
    <source>
        <dbReference type="EMBL" id="MDT0417734.1"/>
    </source>
</evidence>
<protein>
    <submittedName>
        <fullName evidence="5">NAD(P)/FAD-dependent oxidoreductase</fullName>
    </submittedName>
</protein>
<keyword evidence="1" id="KW-0285">Flavoprotein</keyword>